<evidence type="ECO:0000313" key="9">
    <source>
        <dbReference type="Proteomes" id="UP000663868"/>
    </source>
</evidence>
<feature type="transmembrane region" description="Helical" evidence="7">
    <location>
        <begin position="381"/>
        <end position="405"/>
    </location>
</feature>
<evidence type="ECO:0000256" key="7">
    <source>
        <dbReference type="SAM" id="Phobius"/>
    </source>
</evidence>
<feature type="transmembrane region" description="Helical" evidence="7">
    <location>
        <begin position="471"/>
        <end position="493"/>
    </location>
</feature>
<organism evidence="8 9">
    <name type="scientific">Adineta steineri</name>
    <dbReference type="NCBI Taxonomy" id="433720"/>
    <lineage>
        <taxon>Eukaryota</taxon>
        <taxon>Metazoa</taxon>
        <taxon>Spiralia</taxon>
        <taxon>Gnathifera</taxon>
        <taxon>Rotifera</taxon>
        <taxon>Eurotatoria</taxon>
        <taxon>Bdelloidea</taxon>
        <taxon>Adinetida</taxon>
        <taxon>Adinetidae</taxon>
        <taxon>Adineta</taxon>
    </lineage>
</organism>
<evidence type="ECO:0000256" key="1">
    <source>
        <dbReference type="ARBA" id="ARBA00004141"/>
    </source>
</evidence>
<evidence type="ECO:0000256" key="3">
    <source>
        <dbReference type="ARBA" id="ARBA00022692"/>
    </source>
</evidence>
<gene>
    <name evidence="8" type="ORF">KXQ929_LOCUS20143</name>
</gene>
<comment type="caution">
    <text evidence="8">The sequence shown here is derived from an EMBL/GenBank/DDBJ whole genome shotgun (WGS) entry which is preliminary data.</text>
</comment>
<dbReference type="AlphaFoldDB" id="A0A819EKL0"/>
<feature type="transmembrane region" description="Helical" evidence="7">
    <location>
        <begin position="425"/>
        <end position="450"/>
    </location>
</feature>
<dbReference type="InterPro" id="IPR051584">
    <property type="entry name" value="GPCR-associated_LMBR1"/>
</dbReference>
<comment type="similarity">
    <text evidence="2">Belongs to the LIMR family.</text>
</comment>
<feature type="region of interest" description="Disordered" evidence="6">
    <location>
        <begin position="625"/>
        <end position="652"/>
    </location>
</feature>
<dbReference type="PANTHER" id="PTHR21355:SF0">
    <property type="entry name" value="G-PROTEIN COUPLED RECEPTOR-ASSOCIATED PROTEIN LMBRD2"/>
    <property type="match status" value="1"/>
</dbReference>
<keyword evidence="4 7" id="KW-1133">Transmembrane helix</keyword>
<evidence type="ECO:0008006" key="10">
    <source>
        <dbReference type="Google" id="ProtNLM"/>
    </source>
</evidence>
<feature type="transmembrane region" description="Helical" evidence="7">
    <location>
        <begin position="147"/>
        <end position="166"/>
    </location>
</feature>
<dbReference type="GO" id="GO:0016020">
    <property type="term" value="C:membrane"/>
    <property type="evidence" value="ECO:0007669"/>
    <property type="project" value="UniProtKB-SubCell"/>
</dbReference>
<proteinExistence type="inferred from homology"/>
<keyword evidence="3 7" id="KW-0812">Transmembrane</keyword>
<feature type="transmembrane region" description="Helical" evidence="7">
    <location>
        <begin position="6"/>
        <end position="25"/>
    </location>
</feature>
<reference evidence="8" key="1">
    <citation type="submission" date="2021-02" db="EMBL/GenBank/DDBJ databases">
        <authorList>
            <person name="Nowell W R."/>
        </authorList>
    </citation>
    <scope>NUCLEOTIDE SEQUENCE</scope>
</reference>
<feature type="transmembrane region" description="Helical" evidence="7">
    <location>
        <begin position="108"/>
        <end position="127"/>
    </location>
</feature>
<evidence type="ECO:0000256" key="2">
    <source>
        <dbReference type="ARBA" id="ARBA00010487"/>
    </source>
</evidence>
<protein>
    <recommendedName>
        <fullName evidence="10">LMBR1 domain-containing protein 2-like protein</fullName>
    </recommendedName>
</protein>
<dbReference type="Proteomes" id="UP000663868">
    <property type="component" value="Unassembled WGS sequence"/>
</dbReference>
<feature type="transmembrane region" description="Helical" evidence="7">
    <location>
        <begin position="37"/>
        <end position="61"/>
    </location>
</feature>
<evidence type="ECO:0000256" key="6">
    <source>
        <dbReference type="SAM" id="MobiDB-lite"/>
    </source>
</evidence>
<dbReference type="InterPro" id="IPR006876">
    <property type="entry name" value="LMBR1-like_membr_prot"/>
</dbReference>
<feature type="transmembrane region" description="Helical" evidence="7">
    <location>
        <begin position="513"/>
        <end position="540"/>
    </location>
</feature>
<evidence type="ECO:0000313" key="8">
    <source>
        <dbReference type="EMBL" id="CAF3851780.1"/>
    </source>
</evidence>
<name>A0A819EKL0_9BILA</name>
<feature type="compositionally biased region" description="Basic and acidic residues" evidence="6">
    <location>
        <begin position="626"/>
        <end position="637"/>
    </location>
</feature>
<dbReference type="Pfam" id="PF04791">
    <property type="entry name" value="LMBR1"/>
    <property type="match status" value="1"/>
</dbReference>
<dbReference type="EMBL" id="CAJOBB010001400">
    <property type="protein sequence ID" value="CAF3851780.1"/>
    <property type="molecule type" value="Genomic_DNA"/>
</dbReference>
<feature type="transmembrane region" description="Helical" evidence="7">
    <location>
        <begin position="172"/>
        <end position="200"/>
    </location>
</feature>
<evidence type="ECO:0000256" key="5">
    <source>
        <dbReference type="ARBA" id="ARBA00023136"/>
    </source>
</evidence>
<keyword evidence="5 7" id="KW-0472">Membrane</keyword>
<comment type="subcellular location">
    <subcellularLocation>
        <location evidence="1">Membrane</location>
        <topology evidence="1">Multi-pass membrane protein</topology>
    </subcellularLocation>
</comment>
<evidence type="ECO:0000256" key="4">
    <source>
        <dbReference type="ARBA" id="ARBA00022989"/>
    </source>
</evidence>
<accession>A0A819EKL0</accession>
<dbReference type="PANTHER" id="PTHR21355">
    <property type="entry name" value="G-PROTEIN COUPLED RECEPTOR-ASSOCIATED PROTEIN LMBRD2"/>
    <property type="match status" value="1"/>
</dbReference>
<sequence>MSSLAFIFDMIFSCIVTLILLYRCGDYRRQHPITTGAVFIAWFFSILIVFILPLDISLAVYQDCLDHPPPVTIQPPIVNLITSNSTGFVCPRPWSYINPDVYRELWRVVYWTSQVLTWFILPLMQSFCETGEFSIKGKIRYAIKANLIFYGVLTLLFVVLIIYVATKVSLTWSYFMATIVAASTTWGLFLLVLMLGYGLVQVPKNIYNHSRTVYMLGHMQFKLSQLYNEKVEIEERLDSLIDDVTKFCMQIKANDPLRPCLEQIIKIVPEQYSNRIKLTMDDYDNNRIAVVNHFNDFEKERELIKLHERLKKNIHIHNRVQVSWVQMIYEAFYLEDIVNNEKNTNHEFVRQNPLPPSWFRKYLFDGHPVLEWYTYCLIRPWALRLLGVLLAIVSLLVIWSEMTFFSTRPVLSFFAQCVNTARNHYSYFTIEVFCCLSIAYLCLCAYYTIFRIRILDYFYLSLYHLTDDNSLIFAATFLCRLTAPLCYNFLGMIHLDQAITNKTDRDETIFTKIMGHLVAIPIVSMGFNFYFPMLICLLSIGTFFRLGSRCLHACGFRQFFDDDDISAEYVEDGKGLMARERRNYGGVDTLAHTTTATERQNRRRELEEKYGLRSASAMAANNLHRNNSETRRLRSSVDEPLLNAGSDTATRSESSYDIEPIINPYIDV</sequence>